<evidence type="ECO:0000256" key="3">
    <source>
        <dbReference type="ARBA" id="ARBA00022833"/>
    </source>
</evidence>
<protein>
    <submittedName>
        <fullName evidence="6">Glutathione-dependent formaldehyde-activating GFA</fullName>
    </submittedName>
</protein>
<dbReference type="GO" id="GO:0046872">
    <property type="term" value="F:metal ion binding"/>
    <property type="evidence" value="ECO:0007669"/>
    <property type="project" value="UniProtKB-KW"/>
</dbReference>
<accession>E6UZ20</accession>
<keyword evidence="2" id="KW-0479">Metal-binding</keyword>
<dbReference type="Pfam" id="PF04828">
    <property type="entry name" value="GFA"/>
    <property type="match status" value="1"/>
</dbReference>
<dbReference type="STRING" id="595537.Varpa_0127"/>
<keyword evidence="3" id="KW-0862">Zinc</keyword>
<dbReference type="SUPFAM" id="SSF51316">
    <property type="entry name" value="Mss4-like"/>
    <property type="match status" value="1"/>
</dbReference>
<dbReference type="PROSITE" id="PS51891">
    <property type="entry name" value="CENP_V_GFA"/>
    <property type="match status" value="1"/>
</dbReference>
<evidence type="ECO:0000256" key="4">
    <source>
        <dbReference type="ARBA" id="ARBA00023239"/>
    </source>
</evidence>
<comment type="similarity">
    <text evidence="1">Belongs to the Gfa family.</text>
</comment>
<dbReference type="Proteomes" id="UP000008917">
    <property type="component" value="Chromosome"/>
</dbReference>
<gene>
    <name evidence="6" type="ordered locus">Varpa_0127</name>
</gene>
<keyword evidence="4" id="KW-0456">Lyase</keyword>
<reference evidence="7" key="1">
    <citation type="submission" date="2010-12" db="EMBL/GenBank/DDBJ databases">
        <title>Complete sequence of Variovorax paradoxus EPS.</title>
        <authorList>
            <consortium name="US DOE Joint Genome Institute"/>
            <person name="Lucas S."/>
            <person name="Copeland A."/>
            <person name="Lapidus A."/>
            <person name="Cheng J.-F."/>
            <person name="Goodwin L."/>
            <person name="Pitluck S."/>
            <person name="Teshima H."/>
            <person name="Detter J.C."/>
            <person name="Han C."/>
            <person name="Tapia R."/>
            <person name="Land M."/>
            <person name="Hauser L."/>
            <person name="Kyrpides N."/>
            <person name="Ivanova N."/>
            <person name="Ovchinnikova G."/>
            <person name="Orwin P."/>
            <person name="Han J.-I.G."/>
            <person name="Woyke T."/>
        </authorList>
    </citation>
    <scope>NUCLEOTIDE SEQUENCE [LARGE SCALE GENOMIC DNA]</scope>
    <source>
        <strain evidence="7">EPS</strain>
    </source>
</reference>
<dbReference type="Gene3D" id="3.90.1590.10">
    <property type="entry name" value="glutathione-dependent formaldehyde- activating enzyme (gfa)"/>
    <property type="match status" value="1"/>
</dbReference>
<dbReference type="eggNOG" id="COG3791">
    <property type="taxonomic scope" value="Bacteria"/>
</dbReference>
<evidence type="ECO:0000313" key="6">
    <source>
        <dbReference type="EMBL" id="ADU34349.1"/>
    </source>
</evidence>
<sequence>MSTSKRPPADQGTNDWQLPWDGGCRCGQVRFRITAPPLLSMACHCAGCQRMSASAFSLSLAIPTPGFEVVAGEPVIGGLHGDSHHFCCPHCKSWMFTRTEGMDEFVNIRPTMLDRHEWFVPFMETWTDEKLPWVTTPAVHSFGKLPDFAAFPALIQAYAQEGARPGKA</sequence>
<evidence type="ECO:0000313" key="7">
    <source>
        <dbReference type="Proteomes" id="UP000008917"/>
    </source>
</evidence>
<evidence type="ECO:0000256" key="2">
    <source>
        <dbReference type="ARBA" id="ARBA00022723"/>
    </source>
</evidence>
<feature type="domain" description="CENP-V/GFA" evidence="5">
    <location>
        <begin position="20"/>
        <end position="119"/>
    </location>
</feature>
<dbReference type="PANTHER" id="PTHR33337">
    <property type="entry name" value="GFA DOMAIN-CONTAINING PROTEIN"/>
    <property type="match status" value="1"/>
</dbReference>
<dbReference type="KEGG" id="vpe:Varpa_0127"/>
<evidence type="ECO:0000256" key="1">
    <source>
        <dbReference type="ARBA" id="ARBA00005495"/>
    </source>
</evidence>
<dbReference type="AlphaFoldDB" id="E6UZ20"/>
<proteinExistence type="inferred from homology"/>
<dbReference type="InterPro" id="IPR011057">
    <property type="entry name" value="Mss4-like_sf"/>
</dbReference>
<evidence type="ECO:0000259" key="5">
    <source>
        <dbReference type="PROSITE" id="PS51891"/>
    </source>
</evidence>
<dbReference type="RefSeq" id="WP_013538596.1">
    <property type="nucleotide sequence ID" value="NC_014931.1"/>
</dbReference>
<dbReference type="PANTHER" id="PTHR33337:SF40">
    <property type="entry name" value="CENP-V_GFA DOMAIN-CONTAINING PROTEIN-RELATED"/>
    <property type="match status" value="1"/>
</dbReference>
<dbReference type="HOGENOM" id="CLU_055491_6_3_4"/>
<dbReference type="InterPro" id="IPR006913">
    <property type="entry name" value="CENP-V/GFA"/>
</dbReference>
<organism evidence="6 7">
    <name type="scientific">Variovorax paradoxus (strain EPS)</name>
    <dbReference type="NCBI Taxonomy" id="595537"/>
    <lineage>
        <taxon>Bacteria</taxon>
        <taxon>Pseudomonadati</taxon>
        <taxon>Pseudomonadota</taxon>
        <taxon>Betaproteobacteria</taxon>
        <taxon>Burkholderiales</taxon>
        <taxon>Comamonadaceae</taxon>
        <taxon>Variovorax</taxon>
    </lineage>
</organism>
<reference evidence="6 7" key="2">
    <citation type="journal article" date="2013" name="Genome Announc.">
        <title>Genome of the Root-Associated Plant Growth-Promoting Bacterium Variovorax paradoxus Strain EPS.</title>
        <authorList>
            <person name="Han J.I."/>
            <person name="Spain J.C."/>
            <person name="Leadbetter J.R."/>
            <person name="Ovchinnikova G."/>
            <person name="Goodwin L.A."/>
            <person name="Han C.S."/>
            <person name="Woyke T."/>
            <person name="Davenport K.W."/>
            <person name="Orwin P.M."/>
        </authorList>
    </citation>
    <scope>NUCLEOTIDE SEQUENCE [LARGE SCALE GENOMIC DNA]</scope>
    <source>
        <strain evidence="6 7">EPS</strain>
    </source>
</reference>
<dbReference type="EMBL" id="CP002417">
    <property type="protein sequence ID" value="ADU34349.1"/>
    <property type="molecule type" value="Genomic_DNA"/>
</dbReference>
<name>E6UZ20_VARPE</name>
<dbReference type="GO" id="GO:0016846">
    <property type="term" value="F:carbon-sulfur lyase activity"/>
    <property type="evidence" value="ECO:0007669"/>
    <property type="project" value="InterPro"/>
</dbReference>